<dbReference type="NCBIfam" id="NF047637">
    <property type="entry name" value="lipo_CC0125"/>
    <property type="match status" value="1"/>
</dbReference>
<evidence type="ECO:0008006" key="4">
    <source>
        <dbReference type="Google" id="ProtNLM"/>
    </source>
</evidence>
<dbReference type="AlphaFoldDB" id="A0A7W6NW51"/>
<protein>
    <recommendedName>
        <fullName evidence="4">DUF4136 domain-containing protein</fullName>
    </recommendedName>
</protein>
<comment type="caution">
    <text evidence="2">The sequence shown here is derived from an EMBL/GenBank/DDBJ whole genome shotgun (WGS) entry which is preliminary data.</text>
</comment>
<proteinExistence type="predicted"/>
<feature type="signal peptide" evidence="1">
    <location>
        <begin position="1"/>
        <end position="25"/>
    </location>
</feature>
<keyword evidence="1" id="KW-0732">Signal</keyword>
<evidence type="ECO:0000313" key="2">
    <source>
        <dbReference type="EMBL" id="MBB4097311.1"/>
    </source>
</evidence>
<dbReference type="EMBL" id="JACIEH010000001">
    <property type="protein sequence ID" value="MBB4097311.1"/>
    <property type="molecule type" value="Genomic_DNA"/>
</dbReference>
<sequence>MLRTPKRPRFAALALILAGSISLSACMTATPYQPATGAGPTSRNGYSDTQIEGNRFRVSFAGNSLTARETVERYLLYRAAELTLQQGFDYFVLADRDTEKKTDIVRTPGAWGGPGWGGGPWGYWSPSWRFYRGPRWGWRSWDPFYDDPFWRDRDWDYRTVTQYEAMAEVVMGKGPKPSDNVRAFDAHEVVNRLGPSIQMPSPK</sequence>
<reference evidence="2 3" key="1">
    <citation type="submission" date="2020-08" db="EMBL/GenBank/DDBJ databases">
        <title>Genomic Encyclopedia of Type Strains, Phase IV (KMG-IV): sequencing the most valuable type-strain genomes for metagenomic binning, comparative biology and taxonomic classification.</title>
        <authorList>
            <person name="Goeker M."/>
        </authorList>
    </citation>
    <scope>NUCLEOTIDE SEQUENCE [LARGE SCALE GENOMIC DNA]</scope>
    <source>
        <strain evidence="2 3">DSM 101806</strain>
    </source>
</reference>
<keyword evidence="3" id="KW-1185">Reference proteome</keyword>
<evidence type="ECO:0000313" key="3">
    <source>
        <dbReference type="Proteomes" id="UP000557392"/>
    </source>
</evidence>
<dbReference type="RefSeq" id="WP_183994844.1">
    <property type="nucleotide sequence ID" value="NZ_JACIEH010000001.1"/>
</dbReference>
<evidence type="ECO:0000256" key="1">
    <source>
        <dbReference type="SAM" id="SignalP"/>
    </source>
</evidence>
<accession>A0A7W6NW51</accession>
<name>A0A7W6NW51_9SPHN</name>
<dbReference type="Proteomes" id="UP000557392">
    <property type="component" value="Unassembled WGS sequence"/>
</dbReference>
<dbReference type="PROSITE" id="PS51257">
    <property type="entry name" value="PROKAR_LIPOPROTEIN"/>
    <property type="match status" value="1"/>
</dbReference>
<gene>
    <name evidence="2" type="ORF">GGR46_000844</name>
</gene>
<organism evidence="2 3">
    <name type="scientific">Sphingomonas kyeonggiensis</name>
    <dbReference type="NCBI Taxonomy" id="1268553"/>
    <lineage>
        <taxon>Bacteria</taxon>
        <taxon>Pseudomonadati</taxon>
        <taxon>Pseudomonadota</taxon>
        <taxon>Alphaproteobacteria</taxon>
        <taxon>Sphingomonadales</taxon>
        <taxon>Sphingomonadaceae</taxon>
        <taxon>Sphingomonas</taxon>
    </lineage>
</organism>
<feature type="chain" id="PRO_5031473145" description="DUF4136 domain-containing protein" evidence="1">
    <location>
        <begin position="26"/>
        <end position="203"/>
    </location>
</feature>